<dbReference type="PANTHER" id="PTHR13401:SF2">
    <property type="entry name" value="RAGULATOR COMPLEX PROTEIN LAMTOR1"/>
    <property type="match status" value="1"/>
</dbReference>
<evidence type="ECO:0000256" key="5">
    <source>
        <dbReference type="ARBA" id="ARBA00022707"/>
    </source>
</evidence>
<keyword evidence="6" id="KW-0967">Endosome</keyword>
<dbReference type="InterPro" id="IPR028209">
    <property type="entry name" value="LAMTOR1/MEH1"/>
</dbReference>
<evidence type="ECO:0000256" key="9">
    <source>
        <dbReference type="ARBA" id="ARBA00023228"/>
    </source>
</evidence>
<dbReference type="GO" id="GO:0005085">
    <property type="term" value="F:guanyl-nucleotide exchange factor activity"/>
    <property type="evidence" value="ECO:0007669"/>
    <property type="project" value="TreeGrafter"/>
</dbReference>
<dbReference type="AlphaFoldDB" id="A0AAV2BFB3"/>
<organism evidence="13 14">
    <name type="scientific">Larinioides sclopetarius</name>
    <dbReference type="NCBI Taxonomy" id="280406"/>
    <lineage>
        <taxon>Eukaryota</taxon>
        <taxon>Metazoa</taxon>
        <taxon>Ecdysozoa</taxon>
        <taxon>Arthropoda</taxon>
        <taxon>Chelicerata</taxon>
        <taxon>Arachnida</taxon>
        <taxon>Araneae</taxon>
        <taxon>Araneomorphae</taxon>
        <taxon>Entelegynae</taxon>
        <taxon>Araneoidea</taxon>
        <taxon>Araneidae</taxon>
        <taxon>Larinioides</taxon>
    </lineage>
</organism>
<dbReference type="GO" id="GO:0032008">
    <property type="term" value="P:positive regulation of TOR signaling"/>
    <property type="evidence" value="ECO:0007669"/>
    <property type="project" value="InterPro"/>
</dbReference>
<evidence type="ECO:0000313" key="14">
    <source>
        <dbReference type="Proteomes" id="UP001497382"/>
    </source>
</evidence>
<protein>
    <recommendedName>
        <fullName evidence="4">Ragulator complex protein LAMTOR1</fullName>
    </recommendedName>
    <alternativeName>
        <fullName evidence="11">Late endosomal/lysosomal adaptor and MAPK and MTOR activator 1</fullName>
    </alternativeName>
</protein>
<dbReference type="Pfam" id="PF15454">
    <property type="entry name" value="LAMTOR"/>
    <property type="match status" value="1"/>
</dbReference>
<keyword evidence="8" id="KW-0564">Palmitate</keyword>
<dbReference type="GO" id="GO:0007040">
    <property type="term" value="P:lysosome organization"/>
    <property type="evidence" value="ECO:0007669"/>
    <property type="project" value="InterPro"/>
</dbReference>
<feature type="compositionally biased region" description="Polar residues" evidence="12">
    <location>
        <begin position="25"/>
        <end position="47"/>
    </location>
</feature>
<comment type="subcellular location">
    <subcellularLocation>
        <location evidence="2">Late endosome membrane</location>
        <topology evidence="2">Lipid-anchor</topology>
        <orientation evidence="2">Cytoplasmic side</orientation>
    </subcellularLocation>
    <subcellularLocation>
        <location evidence="1">Lysosome membrane</location>
        <topology evidence="1">Lipid-anchor</topology>
        <orientation evidence="1">Cytoplasmic side</orientation>
    </subcellularLocation>
</comment>
<dbReference type="GO" id="GO:0005765">
    <property type="term" value="C:lysosomal membrane"/>
    <property type="evidence" value="ECO:0007669"/>
    <property type="project" value="UniProtKB-SubCell"/>
</dbReference>
<gene>
    <name evidence="13" type="ORF">LARSCL_LOCUS18994</name>
</gene>
<proteinExistence type="inferred from homology"/>
<evidence type="ECO:0000256" key="12">
    <source>
        <dbReference type="SAM" id="MobiDB-lite"/>
    </source>
</evidence>
<keyword evidence="14" id="KW-1185">Reference proteome</keyword>
<evidence type="ECO:0000256" key="8">
    <source>
        <dbReference type="ARBA" id="ARBA00023139"/>
    </source>
</evidence>
<feature type="compositionally biased region" description="Basic and acidic residues" evidence="12">
    <location>
        <begin position="48"/>
        <end position="59"/>
    </location>
</feature>
<keyword evidence="9" id="KW-0458">Lysosome</keyword>
<comment type="similarity">
    <text evidence="3">Belongs to the LAMTOR1 family.</text>
</comment>
<dbReference type="GO" id="GO:0071986">
    <property type="term" value="C:Ragulator complex"/>
    <property type="evidence" value="ECO:0007669"/>
    <property type="project" value="InterPro"/>
</dbReference>
<dbReference type="GO" id="GO:0001919">
    <property type="term" value="P:regulation of receptor recycling"/>
    <property type="evidence" value="ECO:0007669"/>
    <property type="project" value="InterPro"/>
</dbReference>
<dbReference type="PANTHER" id="PTHR13401">
    <property type="entry name" value="RAGULATOR COMPLEX PROTEIN LAMTOR1"/>
    <property type="match status" value="1"/>
</dbReference>
<name>A0AAV2BFB3_9ARAC</name>
<dbReference type="GO" id="GO:0031902">
    <property type="term" value="C:late endosome membrane"/>
    <property type="evidence" value="ECO:0007669"/>
    <property type="project" value="UniProtKB-SubCell"/>
</dbReference>
<reference evidence="13 14" key="1">
    <citation type="submission" date="2024-04" db="EMBL/GenBank/DDBJ databases">
        <authorList>
            <person name="Rising A."/>
            <person name="Reimegard J."/>
            <person name="Sonavane S."/>
            <person name="Akerstrom W."/>
            <person name="Nylinder S."/>
            <person name="Hedman E."/>
            <person name="Kallberg Y."/>
        </authorList>
    </citation>
    <scope>NUCLEOTIDE SEQUENCE [LARGE SCALE GENOMIC DNA]</scope>
</reference>
<dbReference type="GO" id="GO:0071230">
    <property type="term" value="P:cellular response to amino acid stimulus"/>
    <property type="evidence" value="ECO:0007669"/>
    <property type="project" value="InterPro"/>
</dbReference>
<keyword evidence="5" id="KW-0519">Myristate</keyword>
<sequence length="169" mass="18720">MGSLCSSCCGNSADDIYESEHNDKTNLLGNPVGESTNTRTASQSISSKHVERNGVGDQQEKLNRILQKTANSYIDVPALNSSVEQTTDKTKDYESKIREKLQKHEYTEKSNLLEDTPQIERTLSGEPLSQDDCKMVKEVSSSILDALQSIQVTNSENLVIPFNVPKENP</sequence>
<evidence type="ECO:0000256" key="6">
    <source>
        <dbReference type="ARBA" id="ARBA00022753"/>
    </source>
</evidence>
<dbReference type="GO" id="GO:0043410">
    <property type="term" value="P:positive regulation of MAPK cascade"/>
    <property type="evidence" value="ECO:0007669"/>
    <property type="project" value="InterPro"/>
</dbReference>
<dbReference type="Proteomes" id="UP001497382">
    <property type="component" value="Unassembled WGS sequence"/>
</dbReference>
<keyword evidence="7" id="KW-0472">Membrane</keyword>
<comment type="caution">
    <text evidence="13">The sequence shown here is derived from an EMBL/GenBank/DDBJ whole genome shotgun (WGS) entry which is preliminary data.</text>
</comment>
<evidence type="ECO:0000256" key="10">
    <source>
        <dbReference type="ARBA" id="ARBA00023288"/>
    </source>
</evidence>
<dbReference type="GO" id="GO:0042632">
    <property type="term" value="P:cholesterol homeostasis"/>
    <property type="evidence" value="ECO:0007669"/>
    <property type="project" value="InterPro"/>
</dbReference>
<dbReference type="GO" id="GO:0060090">
    <property type="term" value="F:molecular adaptor activity"/>
    <property type="evidence" value="ECO:0007669"/>
    <property type="project" value="TreeGrafter"/>
</dbReference>
<evidence type="ECO:0000256" key="3">
    <source>
        <dbReference type="ARBA" id="ARBA00010861"/>
    </source>
</evidence>
<evidence type="ECO:0000256" key="2">
    <source>
        <dbReference type="ARBA" id="ARBA00004577"/>
    </source>
</evidence>
<evidence type="ECO:0000256" key="4">
    <source>
        <dbReference type="ARBA" id="ARBA00016099"/>
    </source>
</evidence>
<feature type="region of interest" description="Disordered" evidence="12">
    <location>
        <begin position="20"/>
        <end position="59"/>
    </location>
</feature>
<evidence type="ECO:0000313" key="13">
    <source>
        <dbReference type="EMBL" id="CAL1294922.1"/>
    </source>
</evidence>
<evidence type="ECO:0000256" key="11">
    <source>
        <dbReference type="ARBA" id="ARBA00032695"/>
    </source>
</evidence>
<accession>A0AAV2BFB3</accession>
<dbReference type="GO" id="GO:0016197">
    <property type="term" value="P:endosomal transport"/>
    <property type="evidence" value="ECO:0007669"/>
    <property type="project" value="InterPro"/>
</dbReference>
<dbReference type="GO" id="GO:0045121">
    <property type="term" value="C:membrane raft"/>
    <property type="evidence" value="ECO:0007669"/>
    <property type="project" value="InterPro"/>
</dbReference>
<evidence type="ECO:0000256" key="7">
    <source>
        <dbReference type="ARBA" id="ARBA00023136"/>
    </source>
</evidence>
<dbReference type="EMBL" id="CAXIEN010000356">
    <property type="protein sequence ID" value="CAL1294922.1"/>
    <property type="molecule type" value="Genomic_DNA"/>
</dbReference>
<keyword evidence="10" id="KW-0449">Lipoprotein</keyword>
<evidence type="ECO:0000256" key="1">
    <source>
        <dbReference type="ARBA" id="ARBA00004122"/>
    </source>
</evidence>